<dbReference type="PANTHER" id="PTHR30055">
    <property type="entry name" value="HTH-TYPE TRANSCRIPTIONAL REGULATOR RUTR"/>
    <property type="match status" value="1"/>
</dbReference>
<evidence type="ECO:0000313" key="7">
    <source>
        <dbReference type="Proteomes" id="UP000647860"/>
    </source>
</evidence>
<keyword evidence="7" id="KW-1185">Reference proteome</keyword>
<keyword evidence="2 4" id="KW-0238">DNA-binding</keyword>
<name>A0ABQ4I9L6_9ACTN</name>
<dbReference type="Gene3D" id="1.10.357.10">
    <property type="entry name" value="Tetracycline Repressor, domain 2"/>
    <property type="match status" value="1"/>
</dbReference>
<keyword evidence="3" id="KW-0804">Transcription</keyword>
<comment type="caution">
    <text evidence="6">The sequence shown here is derived from an EMBL/GenBank/DDBJ whole genome shotgun (WGS) entry which is preliminary data.</text>
</comment>
<dbReference type="Proteomes" id="UP000647860">
    <property type="component" value="Unassembled WGS sequence"/>
</dbReference>
<proteinExistence type="predicted"/>
<dbReference type="SUPFAM" id="SSF46689">
    <property type="entry name" value="Homeodomain-like"/>
    <property type="match status" value="1"/>
</dbReference>
<dbReference type="InterPro" id="IPR050109">
    <property type="entry name" value="HTH-type_TetR-like_transc_reg"/>
</dbReference>
<reference evidence="6 7" key="1">
    <citation type="submission" date="2021-01" db="EMBL/GenBank/DDBJ databases">
        <title>Whole genome shotgun sequence of Verrucosispora gifhornensis NBRC 16317.</title>
        <authorList>
            <person name="Komaki H."/>
            <person name="Tamura T."/>
        </authorList>
    </citation>
    <scope>NUCLEOTIDE SEQUENCE [LARGE SCALE GENOMIC DNA]</scope>
    <source>
        <strain evidence="6 7">NBRC 16317</strain>
    </source>
</reference>
<protein>
    <submittedName>
        <fullName evidence="6">TetR family transcriptional regulator</fullName>
    </submittedName>
</protein>
<dbReference type="InterPro" id="IPR009057">
    <property type="entry name" value="Homeodomain-like_sf"/>
</dbReference>
<evidence type="ECO:0000256" key="2">
    <source>
        <dbReference type="ARBA" id="ARBA00023125"/>
    </source>
</evidence>
<sequence length="197" mass="21266">MYVGSLFDVSSRDESGSRARTRQAILQAAIEVLSRNQTASLGEIATAAQVGRTTLHRYFAERSDLLAAVAAEGASRLNEATTRARLAEGTGAEALLRLCAAYFDLGDLLSLVFSEPALVNDPAWSTEVCDDDFHAMVARGHADGSIDPALPATWLQSVLWSQLYAGWSYLTDHQISRHEALALVLRTLTNAVKPHPG</sequence>
<dbReference type="EMBL" id="BOPA01000011">
    <property type="protein sequence ID" value="GIJ14599.1"/>
    <property type="molecule type" value="Genomic_DNA"/>
</dbReference>
<organism evidence="6 7">
    <name type="scientific">Micromonospora gifhornensis</name>
    <dbReference type="NCBI Taxonomy" id="84594"/>
    <lineage>
        <taxon>Bacteria</taxon>
        <taxon>Bacillati</taxon>
        <taxon>Actinomycetota</taxon>
        <taxon>Actinomycetes</taxon>
        <taxon>Micromonosporales</taxon>
        <taxon>Micromonosporaceae</taxon>
        <taxon>Micromonospora</taxon>
    </lineage>
</organism>
<evidence type="ECO:0000259" key="5">
    <source>
        <dbReference type="PROSITE" id="PS50977"/>
    </source>
</evidence>
<evidence type="ECO:0000256" key="4">
    <source>
        <dbReference type="PROSITE-ProRule" id="PRU00335"/>
    </source>
</evidence>
<dbReference type="InterPro" id="IPR001647">
    <property type="entry name" value="HTH_TetR"/>
</dbReference>
<gene>
    <name evidence="6" type="ORF">Vgi01_12830</name>
</gene>
<evidence type="ECO:0000256" key="1">
    <source>
        <dbReference type="ARBA" id="ARBA00023015"/>
    </source>
</evidence>
<evidence type="ECO:0000313" key="6">
    <source>
        <dbReference type="EMBL" id="GIJ14599.1"/>
    </source>
</evidence>
<feature type="domain" description="HTH tetR-type" evidence="5">
    <location>
        <begin position="19"/>
        <end position="77"/>
    </location>
</feature>
<accession>A0ABQ4I9L6</accession>
<dbReference type="PROSITE" id="PS50977">
    <property type="entry name" value="HTH_TETR_2"/>
    <property type="match status" value="1"/>
</dbReference>
<dbReference type="Pfam" id="PF00440">
    <property type="entry name" value="TetR_N"/>
    <property type="match status" value="1"/>
</dbReference>
<feature type="DNA-binding region" description="H-T-H motif" evidence="4">
    <location>
        <begin position="40"/>
        <end position="59"/>
    </location>
</feature>
<dbReference type="PANTHER" id="PTHR30055:SF234">
    <property type="entry name" value="HTH-TYPE TRANSCRIPTIONAL REGULATOR BETI"/>
    <property type="match status" value="1"/>
</dbReference>
<evidence type="ECO:0000256" key="3">
    <source>
        <dbReference type="ARBA" id="ARBA00023163"/>
    </source>
</evidence>
<keyword evidence="1" id="KW-0805">Transcription regulation</keyword>